<protein>
    <recommendedName>
        <fullName evidence="3">Reverse transcriptase domain-containing protein</fullName>
    </recommendedName>
</protein>
<keyword evidence="2" id="KW-1185">Reference proteome</keyword>
<organism evidence="1 2">
    <name type="scientific">Meganyctiphanes norvegica</name>
    <name type="common">Northern krill</name>
    <name type="synonym">Thysanopoda norvegica</name>
    <dbReference type="NCBI Taxonomy" id="48144"/>
    <lineage>
        <taxon>Eukaryota</taxon>
        <taxon>Metazoa</taxon>
        <taxon>Ecdysozoa</taxon>
        <taxon>Arthropoda</taxon>
        <taxon>Crustacea</taxon>
        <taxon>Multicrustacea</taxon>
        <taxon>Malacostraca</taxon>
        <taxon>Eumalacostraca</taxon>
        <taxon>Eucarida</taxon>
        <taxon>Euphausiacea</taxon>
        <taxon>Euphausiidae</taxon>
        <taxon>Meganyctiphanes</taxon>
    </lineage>
</organism>
<evidence type="ECO:0000313" key="1">
    <source>
        <dbReference type="EMBL" id="CAL4070459.1"/>
    </source>
</evidence>
<sequence length="165" mass="19286">MDESGMVRLTEKLKLKKAPGPDNLPAEVYKGLIKDEVCMGVMLECLNGVIEAEEVPESWTKSRTKMIKKIGKPTWRDFRPIALTNVSYKIFMTHIREQIERHLRINNLVRENQIGFTEGGRIEFNHFMLQFAVEGVLKGKIVREKHMLKYPLTKYAQNKNKRRKK</sequence>
<dbReference type="AlphaFoldDB" id="A0AAV2Q435"/>
<evidence type="ECO:0000313" key="2">
    <source>
        <dbReference type="Proteomes" id="UP001497623"/>
    </source>
</evidence>
<accession>A0AAV2Q435</accession>
<dbReference type="PANTHER" id="PTHR19446">
    <property type="entry name" value="REVERSE TRANSCRIPTASES"/>
    <property type="match status" value="1"/>
</dbReference>
<comment type="caution">
    <text evidence="1">The sequence shown here is derived from an EMBL/GenBank/DDBJ whole genome shotgun (WGS) entry which is preliminary data.</text>
</comment>
<dbReference type="EMBL" id="CAXKWB010003814">
    <property type="protein sequence ID" value="CAL4070459.1"/>
    <property type="molecule type" value="Genomic_DNA"/>
</dbReference>
<evidence type="ECO:0008006" key="3">
    <source>
        <dbReference type="Google" id="ProtNLM"/>
    </source>
</evidence>
<proteinExistence type="predicted"/>
<name>A0AAV2Q435_MEGNR</name>
<gene>
    <name evidence="1" type="ORF">MNOR_LOCUS8274</name>
</gene>
<feature type="non-terminal residue" evidence="1">
    <location>
        <position position="165"/>
    </location>
</feature>
<reference evidence="1 2" key="1">
    <citation type="submission" date="2024-05" db="EMBL/GenBank/DDBJ databases">
        <authorList>
            <person name="Wallberg A."/>
        </authorList>
    </citation>
    <scope>NUCLEOTIDE SEQUENCE [LARGE SCALE GENOMIC DNA]</scope>
</reference>
<dbReference type="Proteomes" id="UP001497623">
    <property type="component" value="Unassembled WGS sequence"/>
</dbReference>